<dbReference type="PANTHER" id="PTHR12558:SF13">
    <property type="entry name" value="CELL DIVISION CYCLE PROTEIN 27 HOMOLOG"/>
    <property type="match status" value="1"/>
</dbReference>
<dbReference type="PROSITE" id="PS50005">
    <property type="entry name" value="TPR"/>
    <property type="match status" value="2"/>
</dbReference>
<dbReference type="SMART" id="SM00028">
    <property type="entry name" value="TPR"/>
    <property type="match status" value="4"/>
</dbReference>
<dbReference type="EMBL" id="FODO01000008">
    <property type="protein sequence ID" value="SEO32370.1"/>
    <property type="molecule type" value="Genomic_DNA"/>
</dbReference>
<feature type="transmembrane region" description="Helical" evidence="2">
    <location>
        <begin position="16"/>
        <end position="36"/>
    </location>
</feature>
<dbReference type="InterPro" id="IPR011990">
    <property type="entry name" value="TPR-like_helical_dom_sf"/>
</dbReference>
<dbReference type="Pfam" id="PF13374">
    <property type="entry name" value="TPR_10"/>
    <property type="match status" value="1"/>
</dbReference>
<keyword evidence="1" id="KW-0802">TPR repeat</keyword>
<evidence type="ECO:0000313" key="3">
    <source>
        <dbReference type="EMBL" id="SEO32370.1"/>
    </source>
</evidence>
<sequence>MTFERLQQSLEQFNKLLPALGVIFTIVIALAAWVLHDIQPLHLLKRIVAEQQGFDYAEQQRRFQQQVVANHVAIGQAFLDDQLYDQAGDEFGKALAIDKLHVGAQIGRFIVEAARQIKQDFRPQAVERQLDFLQRQQPDNPYVHILFGDLAVQREDFAAAKQHYEAAMQSGRQPAAAYFGMGYWHEIQSNLTQALVHYQKAVERSPWNQRYLNNLAGTLRKLGQYPESIELYEKILTLDRDYLLAHVGIAQSYAHSRKLEMAKRYLEQFMTLAGQQTIIDQPKNQATWNFHNTLLETPDEKRQYALYQLGLMQFLLDRQEDAKRTMQAARAIKTSIGTDIQDAVAEDIALLIKANAEYAVQTGLFKQLYLQ</sequence>
<protein>
    <submittedName>
        <fullName evidence="3">Tfp pilus assembly protein PilF</fullName>
    </submittedName>
</protein>
<dbReference type="Proteomes" id="UP000198814">
    <property type="component" value="Unassembled WGS sequence"/>
</dbReference>
<keyword evidence="2" id="KW-0812">Transmembrane</keyword>
<dbReference type="Pfam" id="PF13432">
    <property type="entry name" value="TPR_16"/>
    <property type="match status" value="1"/>
</dbReference>
<dbReference type="AlphaFoldDB" id="A0A1H8NRX7"/>
<dbReference type="SUPFAM" id="SSF48452">
    <property type="entry name" value="TPR-like"/>
    <property type="match status" value="2"/>
</dbReference>
<evidence type="ECO:0000256" key="1">
    <source>
        <dbReference type="PROSITE-ProRule" id="PRU00339"/>
    </source>
</evidence>
<dbReference type="Gene3D" id="1.25.40.10">
    <property type="entry name" value="Tetratricopeptide repeat domain"/>
    <property type="match status" value="1"/>
</dbReference>
<keyword evidence="2" id="KW-1133">Transmembrane helix</keyword>
<accession>A0A1H8NRX7</accession>
<proteinExistence type="predicted"/>
<dbReference type="STRING" id="42354.SAMN05216333_10824"/>
<name>A0A1H8NRX7_9PROT</name>
<dbReference type="RefSeq" id="WP_090317805.1">
    <property type="nucleotide sequence ID" value="NZ_FNOE01000007.1"/>
</dbReference>
<keyword evidence="2" id="KW-0472">Membrane</keyword>
<organism evidence="3 4">
    <name type="scientific">Nitrosomonas oligotropha</name>
    <dbReference type="NCBI Taxonomy" id="42354"/>
    <lineage>
        <taxon>Bacteria</taxon>
        <taxon>Pseudomonadati</taxon>
        <taxon>Pseudomonadota</taxon>
        <taxon>Betaproteobacteria</taxon>
        <taxon>Nitrosomonadales</taxon>
        <taxon>Nitrosomonadaceae</taxon>
        <taxon>Nitrosomonas</taxon>
    </lineage>
</organism>
<dbReference type="PANTHER" id="PTHR12558">
    <property type="entry name" value="CELL DIVISION CYCLE 16,23,27"/>
    <property type="match status" value="1"/>
</dbReference>
<dbReference type="OrthoDB" id="128717at2"/>
<dbReference type="InterPro" id="IPR019734">
    <property type="entry name" value="TPR_rpt"/>
</dbReference>
<evidence type="ECO:0000313" key="4">
    <source>
        <dbReference type="Proteomes" id="UP000198814"/>
    </source>
</evidence>
<evidence type="ECO:0000256" key="2">
    <source>
        <dbReference type="SAM" id="Phobius"/>
    </source>
</evidence>
<gene>
    <name evidence="3" type="ORF">SAMN05216333_10824</name>
</gene>
<keyword evidence="4" id="KW-1185">Reference proteome</keyword>
<reference evidence="4" key="1">
    <citation type="submission" date="2016-10" db="EMBL/GenBank/DDBJ databases">
        <authorList>
            <person name="Varghese N."/>
            <person name="Submissions S."/>
        </authorList>
    </citation>
    <scope>NUCLEOTIDE SEQUENCE [LARGE SCALE GENOMIC DNA]</scope>
    <source>
        <strain evidence="4">Nm76</strain>
    </source>
</reference>
<feature type="repeat" description="TPR" evidence="1">
    <location>
        <begin position="175"/>
        <end position="208"/>
    </location>
</feature>
<feature type="repeat" description="TPR" evidence="1">
    <location>
        <begin position="209"/>
        <end position="242"/>
    </location>
</feature>